<evidence type="ECO:0000313" key="1">
    <source>
        <dbReference type="EMBL" id="MBF1674085.1"/>
    </source>
</evidence>
<dbReference type="SFLD" id="SFLDS00003">
    <property type="entry name" value="Haloacid_Dehalogenase"/>
    <property type="match status" value="1"/>
</dbReference>
<dbReference type="InterPro" id="IPR000150">
    <property type="entry name" value="Cof"/>
</dbReference>
<keyword evidence="1" id="KW-0378">Hydrolase</keyword>
<protein>
    <submittedName>
        <fullName evidence="1">HAD family hydrolase</fullName>
    </submittedName>
</protein>
<dbReference type="RefSeq" id="WP_070648851.1">
    <property type="nucleotide sequence ID" value="NZ_JAPWAN010000009.1"/>
</dbReference>
<comment type="caution">
    <text evidence="1">The sequence shown here is derived from an EMBL/GenBank/DDBJ whole genome shotgun (WGS) entry which is preliminary data.</text>
</comment>
<dbReference type="GO" id="GO:0016791">
    <property type="term" value="F:phosphatase activity"/>
    <property type="evidence" value="ECO:0007669"/>
    <property type="project" value="UniProtKB-ARBA"/>
</dbReference>
<reference evidence="1" key="1">
    <citation type="submission" date="2020-04" db="EMBL/GenBank/DDBJ databases">
        <title>Deep metagenomics examines the oral microbiome during advanced dental caries in children, revealing novel taxa and co-occurrences with host molecules.</title>
        <authorList>
            <person name="Baker J.L."/>
            <person name="Morton J.T."/>
            <person name="Dinis M."/>
            <person name="Alvarez R."/>
            <person name="Tran N.C."/>
            <person name="Knight R."/>
            <person name="Edlund A."/>
        </authorList>
    </citation>
    <scope>NUCLEOTIDE SEQUENCE</scope>
    <source>
        <strain evidence="1">JCVI_47_bin.3</strain>
    </source>
</reference>
<dbReference type="SFLD" id="SFLDG01140">
    <property type="entry name" value="C2.B:_Phosphomannomutase_and_P"/>
    <property type="match status" value="1"/>
</dbReference>
<organism evidence="1 2">
    <name type="scientific">Rothia mucilaginosa</name>
    <dbReference type="NCBI Taxonomy" id="43675"/>
    <lineage>
        <taxon>Bacteria</taxon>
        <taxon>Bacillati</taxon>
        <taxon>Actinomycetota</taxon>
        <taxon>Actinomycetes</taxon>
        <taxon>Micrococcales</taxon>
        <taxon>Micrococcaceae</taxon>
        <taxon>Rothia</taxon>
    </lineage>
</organism>
<dbReference type="SUPFAM" id="SSF56784">
    <property type="entry name" value="HAD-like"/>
    <property type="match status" value="1"/>
</dbReference>
<dbReference type="PANTHER" id="PTHR10000">
    <property type="entry name" value="PHOSPHOSERINE PHOSPHATASE"/>
    <property type="match status" value="1"/>
</dbReference>
<dbReference type="AlphaFoldDB" id="A0A930LUX9"/>
<dbReference type="Pfam" id="PF08282">
    <property type="entry name" value="Hydrolase_3"/>
    <property type="match status" value="1"/>
</dbReference>
<dbReference type="GO" id="GO:0005829">
    <property type="term" value="C:cytosol"/>
    <property type="evidence" value="ECO:0007669"/>
    <property type="project" value="TreeGrafter"/>
</dbReference>
<dbReference type="EMBL" id="JABZXS010000157">
    <property type="protein sequence ID" value="MBF1674085.1"/>
    <property type="molecule type" value="Genomic_DNA"/>
</dbReference>
<dbReference type="InterPro" id="IPR036412">
    <property type="entry name" value="HAD-like_sf"/>
</dbReference>
<evidence type="ECO:0000313" key="2">
    <source>
        <dbReference type="Proteomes" id="UP000785653"/>
    </source>
</evidence>
<dbReference type="NCBIfam" id="TIGR00099">
    <property type="entry name" value="Cof-subfamily"/>
    <property type="match status" value="1"/>
</dbReference>
<accession>A0A930LUX9</accession>
<dbReference type="Gene3D" id="3.40.50.1000">
    <property type="entry name" value="HAD superfamily/HAD-like"/>
    <property type="match status" value="1"/>
</dbReference>
<name>A0A930LUX9_9MICC</name>
<proteinExistence type="predicted"/>
<dbReference type="InterPro" id="IPR023214">
    <property type="entry name" value="HAD_sf"/>
</dbReference>
<dbReference type="CDD" id="cd07518">
    <property type="entry name" value="HAD_YbiV-Like"/>
    <property type="match status" value="1"/>
</dbReference>
<dbReference type="PANTHER" id="PTHR10000:SF53">
    <property type="entry name" value="5-AMINO-6-(5-PHOSPHO-D-RIBITYLAMINO)URACIL PHOSPHATASE YBJI-RELATED"/>
    <property type="match status" value="1"/>
</dbReference>
<gene>
    <name evidence="1" type="ORF">HXO65_07775</name>
</gene>
<dbReference type="Gene3D" id="3.30.1240.10">
    <property type="match status" value="1"/>
</dbReference>
<dbReference type="GO" id="GO:0000287">
    <property type="term" value="F:magnesium ion binding"/>
    <property type="evidence" value="ECO:0007669"/>
    <property type="project" value="TreeGrafter"/>
</dbReference>
<dbReference type="Proteomes" id="UP000785653">
    <property type="component" value="Unassembled WGS sequence"/>
</dbReference>
<sequence length="296" mass="32225">MQTQPSLIAVDMDGTFLTDAKTFDTERFSAILDRLDARGIRFVVASGNTYAKLQDYMRGFENRGLIYIAENGAYLADDSGQLAVHPFREEDVPAIYEVLDGLKQIGLLVCTTEGIFLPKDRREQIVHVIRNYFEDTGQSIPDTLTLEDFAGFFFPGAILVDSIEEARGAPIKFPLLTPPAQTQSINAHLREVLPEGVTPLVSGFGAIDLVRTGVNKATGLQDLCERFGYSPEGILAFGDGENDSRMLSFAGHGVATGNAAPSVKELADEVIGTNEEQAVLSYLEDLLDALDVRDAS</sequence>